<dbReference type="Gene3D" id="3.40.395.10">
    <property type="entry name" value="Adenoviral Proteinase, Chain A"/>
    <property type="match status" value="2"/>
</dbReference>
<evidence type="ECO:0000259" key="5">
    <source>
        <dbReference type="PROSITE" id="PS50600"/>
    </source>
</evidence>
<accession>A0A161ZLJ8</accession>
<dbReference type="SUPFAM" id="SSF54001">
    <property type="entry name" value="Cysteine proteinases"/>
    <property type="match status" value="2"/>
</dbReference>
<comment type="similarity">
    <text evidence="1">Belongs to the peptidase C48 family.</text>
</comment>
<dbReference type="STRING" id="79200.A0A161ZLJ8"/>
<dbReference type="GO" id="GO:0006508">
    <property type="term" value="P:proteolysis"/>
    <property type="evidence" value="ECO:0007669"/>
    <property type="project" value="UniProtKB-KW"/>
</dbReference>
<feature type="region of interest" description="Disordered" evidence="4">
    <location>
        <begin position="471"/>
        <end position="507"/>
    </location>
</feature>
<sequence length="1594" mass="183273">MSGGRRSCLRISRIEYKDPDRLRVLQAAKYFRDHWVMLILCNPGGIVDSTVKGTCMVLLDSLKGSPTSNVESFIHGFLESLFENENIGLAKNTSDRIPTLQPEVPKQKYTMCCGYFVLFYATSFLKSCPEKYSTLNDYPNFLKKDWFTDDAVENFSEHLRNIFSKYGTDDSRLQLDNPNLEDKIKYLIKSLFSNSEMTSGAECDGAIDVRQSDIRIVKEYSLVSTIEKRKKNTSEEGIKSGTPNVKPVLKIENKSSHKKLEIKLSPSLLTKAIEGLNSQQTKWVIGTGFGSMLNFKLLSYPTHLGYCLVNNFDKESYNLLVDGKTLTLTESDVNRIMGLPRGKIEIEYYENDTLKKEWRKQFGEATDFRRVAVSSVVDAITESQEVDRNFKLNFLAVVISIIFEGPYNSYVRQRILDIVCDLDKCFEYNWCKFLLCKLPKSSAILEDGKQIRSYPGPLPVLLISQVCSGRKRERSTHPNQDVLPEKHSKTGGSDKGKQSIPEIETENIKKLAGDKTTEFVCEYTDMEEGRTIDIENREDPLNTIQTPRKDANNVANSMMPILIESGSTGSILKRVKRPNYVERFNNNGGFLSPTTYSDNPNDYHSVKKVRFMNENGVVNGGLRNSGFQDWNVNKTSDINNSKFLSNKLERDTGHQSLCEKTIMCKEADVSSTFELSIDDMIDCNPSEKPFYANERPRRRYRKDFEHWMLVRFQPKILCDAVKTLSTNQRQWVKSTGFSSILSFRMNQYPQALVYNIAKSFQTVPTGLNCGGSFIPITDDDVNEVLGLPKGQINMPFIRSTHVEDMWRDQFKHLGRVGWKITPNMVLDAMKKSCVADRLFKLNFLVLLHNVLIEGPTNPYVRQSVLGFAGDLDKCYNYNWCKLIVSNLKLASLAWNENRETKFYTGSVPLLVYFYMDRVVNGRRQVRRKKPTFIGWSDTIIHDRQMSDLTSDLFFVGRIALPIRHKDEDDESSYEDHTWNTDDNYYSDEGEVEGKFNEELVQTSASMDIVPLKRVDEENFSHLSNRECRRNVSTASMDIVPVAVLENQEKSVINHLSPNLAENDTNSYNKVPPYVLDKLKENVDYYEDVQKKCMMYLLSAKKLFRKNQTLDKLESRFLLLVEKANGFIKEELIGSHVLESKPNTDASSCPTKVVQAPSGLEIINIPSGKSCTESINDLDEELCLSSQDWLLIDNLCATRHGCNVKAADVFNSMGSQSKTISFNINRNTSELTTPADANTFKVHLDTSIPSFNLFIDEVDVIKPDNVDVSTNKEDLNLIQNNRPIRERKVADIHKSPYFDRLTSIYGKSFKKEETELWEWLHANDQYPNRILFKWGKINCYKVDFQSMMDGEMIMTSVMDVWCCFLNALEELRAPVSPYRLFCYIETTLGTLNASDEATVEEKYLIFETNMDHVLTSNRTTLAEVDMVFFPIHRVNHYYVVCYNLKNPAIEILDNRVSERTIQYLYGHQLTILHTHFIEFMKRKNFGKYSEFQRMDAQRLKMRWQTKDNAIDCGIFAMRHMETYFGGGPRNWDSKIQVESYTQKKQISRLRLLYTYRVLTSAINSLSEMIYDEIQDPTLVPDESSYRKALEKLSQN</sequence>
<dbReference type="PANTHER" id="PTHR34835">
    <property type="entry name" value="OS07G0283600 PROTEIN-RELATED"/>
    <property type="match status" value="1"/>
</dbReference>
<keyword evidence="3" id="KW-0378">Hydrolase</keyword>
<proteinExistence type="inferred from homology"/>
<gene>
    <name evidence="6" type="ORF">DCAR_024114</name>
</gene>
<dbReference type="InterPro" id="IPR038765">
    <property type="entry name" value="Papain-like_cys_pep_sf"/>
</dbReference>
<evidence type="ECO:0000256" key="4">
    <source>
        <dbReference type="SAM" id="MobiDB-lite"/>
    </source>
</evidence>
<evidence type="ECO:0000256" key="1">
    <source>
        <dbReference type="ARBA" id="ARBA00005234"/>
    </source>
</evidence>
<dbReference type="InterPro" id="IPR003653">
    <property type="entry name" value="Peptidase_C48_C"/>
</dbReference>
<name>A0A161ZLJ8_DAUCS</name>
<evidence type="ECO:0000256" key="3">
    <source>
        <dbReference type="ARBA" id="ARBA00022801"/>
    </source>
</evidence>
<dbReference type="Pfam" id="PF02902">
    <property type="entry name" value="Peptidase_C48"/>
    <property type="match status" value="2"/>
</dbReference>
<evidence type="ECO:0000256" key="2">
    <source>
        <dbReference type="ARBA" id="ARBA00022670"/>
    </source>
</evidence>
<protein>
    <recommendedName>
        <fullName evidence="5">Ubiquitin-like protease family profile domain-containing protein</fullName>
    </recommendedName>
</protein>
<dbReference type="GO" id="GO:0008234">
    <property type="term" value="F:cysteine-type peptidase activity"/>
    <property type="evidence" value="ECO:0007669"/>
    <property type="project" value="InterPro"/>
</dbReference>
<evidence type="ECO:0000313" key="6">
    <source>
        <dbReference type="EMBL" id="KZM86980.1"/>
    </source>
</evidence>
<dbReference type="Gramene" id="KZM86980">
    <property type="protein sequence ID" value="KZM86980"/>
    <property type="gene ID" value="DCAR_024114"/>
</dbReference>
<dbReference type="PROSITE" id="PS50600">
    <property type="entry name" value="ULP_PROTEASE"/>
    <property type="match status" value="1"/>
</dbReference>
<organism evidence="6">
    <name type="scientific">Daucus carota subsp. sativus</name>
    <name type="common">Carrot</name>
    <dbReference type="NCBI Taxonomy" id="79200"/>
    <lineage>
        <taxon>Eukaryota</taxon>
        <taxon>Viridiplantae</taxon>
        <taxon>Streptophyta</taxon>
        <taxon>Embryophyta</taxon>
        <taxon>Tracheophyta</taxon>
        <taxon>Spermatophyta</taxon>
        <taxon>Magnoliopsida</taxon>
        <taxon>eudicotyledons</taxon>
        <taxon>Gunneridae</taxon>
        <taxon>Pentapetalae</taxon>
        <taxon>asterids</taxon>
        <taxon>campanulids</taxon>
        <taxon>Apiales</taxon>
        <taxon>Apiaceae</taxon>
        <taxon>Apioideae</taxon>
        <taxon>Scandiceae</taxon>
        <taxon>Daucinae</taxon>
        <taxon>Daucus</taxon>
        <taxon>Daucus sect. Daucus</taxon>
    </lineage>
</organism>
<feature type="compositionally biased region" description="Basic and acidic residues" evidence="4">
    <location>
        <begin position="483"/>
        <end position="497"/>
    </location>
</feature>
<dbReference type="EMBL" id="LNRQ01000007">
    <property type="protein sequence ID" value="KZM86980.1"/>
    <property type="molecule type" value="Genomic_DNA"/>
</dbReference>
<reference evidence="6" key="1">
    <citation type="journal article" date="2016" name="Nat. Genet.">
        <title>A high-quality carrot genome assembly provides new insights into carotenoid accumulation and asterid genome evolution.</title>
        <authorList>
            <person name="Iorizzo M."/>
            <person name="Ellison S."/>
            <person name="Senalik D."/>
            <person name="Zeng P."/>
            <person name="Satapoomin P."/>
            <person name="Huang J."/>
            <person name="Bowman M."/>
            <person name="Iovene M."/>
            <person name="Sanseverino W."/>
            <person name="Cavagnaro P."/>
            <person name="Yildiz M."/>
            <person name="Macko-Podgorni A."/>
            <person name="Moranska E."/>
            <person name="Grzebelus E."/>
            <person name="Grzebelus D."/>
            <person name="Ashrafi H."/>
            <person name="Zheng Z."/>
            <person name="Cheng S."/>
            <person name="Spooner D."/>
            <person name="Van Deynze A."/>
            <person name="Simon P."/>
        </authorList>
    </citation>
    <scope>NUCLEOTIDE SEQUENCE [LARGE SCALE GENOMIC DNA]</scope>
    <source>
        <tissue evidence="6">Leaf</tissue>
    </source>
</reference>
<keyword evidence="2" id="KW-0645">Protease</keyword>
<comment type="caution">
    <text evidence="6">The sequence shown here is derived from an EMBL/GenBank/DDBJ whole genome shotgun (WGS) entry which is preliminary data.</text>
</comment>
<feature type="domain" description="Ubiquitin-like protease family profile" evidence="5">
    <location>
        <begin position="1"/>
        <end position="124"/>
    </location>
</feature>